<dbReference type="Gene3D" id="3.40.630.30">
    <property type="match status" value="1"/>
</dbReference>
<organism evidence="1 2">
    <name type="scientific">Tigriopus californicus</name>
    <name type="common">Marine copepod</name>
    <dbReference type="NCBI Taxonomy" id="6832"/>
    <lineage>
        <taxon>Eukaryota</taxon>
        <taxon>Metazoa</taxon>
        <taxon>Ecdysozoa</taxon>
        <taxon>Arthropoda</taxon>
        <taxon>Crustacea</taxon>
        <taxon>Multicrustacea</taxon>
        <taxon>Hexanauplia</taxon>
        <taxon>Copepoda</taxon>
        <taxon>Harpacticoida</taxon>
        <taxon>Harpacticidae</taxon>
        <taxon>Tigriopus</taxon>
    </lineage>
</organism>
<reference evidence="1 2" key="1">
    <citation type="journal article" date="2018" name="Nat. Ecol. Evol.">
        <title>Genomic signatures of mitonuclear coevolution across populations of Tigriopus californicus.</title>
        <authorList>
            <person name="Barreto F.S."/>
            <person name="Watson E.T."/>
            <person name="Lima T.G."/>
            <person name="Willett C.S."/>
            <person name="Edmands S."/>
            <person name="Li W."/>
            <person name="Burton R.S."/>
        </authorList>
    </citation>
    <scope>NUCLEOTIDE SEQUENCE [LARGE SCALE GENOMIC DNA]</scope>
    <source>
        <strain evidence="1 2">San Diego</strain>
    </source>
</reference>
<evidence type="ECO:0000313" key="1">
    <source>
        <dbReference type="EMBL" id="TRY67624.1"/>
    </source>
</evidence>
<dbReference type="AlphaFoldDB" id="A0A553NQC7"/>
<dbReference type="EMBL" id="VCGU01000011">
    <property type="protein sequence ID" value="TRY67624.1"/>
    <property type="molecule type" value="Genomic_DNA"/>
</dbReference>
<protein>
    <submittedName>
        <fullName evidence="1">Uncharacterized protein</fullName>
    </submittedName>
</protein>
<name>A0A553NQC7_TIGCA</name>
<accession>A0A553NQC7</accession>
<sequence>MMNDLQLNTKRCSAFLQNERKRARQKMESSFTGVEGPTSRAPRLLWSDVSLRSKDFLRGWKGTRPFSSSPHLATTLAITHLLITKECLRRLRVVRNPFHLPLLRSSQIQTQHYQYCPKRTFAHHLQVMGVTASRTLSVAGPTDLNDITFRIVDQSRYPEVLELLYANFHPDEPMSRALNIYSGDHRVPAIDEYTLNGLKENLSLMAVDSFTNKLLGIYSRKASERLGFTMTAEFFYDEYIAADGTTGIFSDMGNHKCATLLVKRLLVNQDSIEENEPVRNESDHA</sequence>
<dbReference type="Proteomes" id="UP000318571">
    <property type="component" value="Chromosome 4"/>
</dbReference>
<gene>
    <name evidence="1" type="ORF">TCAL_11793</name>
</gene>
<keyword evidence="2" id="KW-1185">Reference proteome</keyword>
<evidence type="ECO:0000313" key="2">
    <source>
        <dbReference type="Proteomes" id="UP000318571"/>
    </source>
</evidence>
<comment type="caution">
    <text evidence="1">The sequence shown here is derived from an EMBL/GenBank/DDBJ whole genome shotgun (WGS) entry which is preliminary data.</text>
</comment>
<proteinExistence type="predicted"/>